<evidence type="ECO:0000313" key="2">
    <source>
        <dbReference type="Proteomes" id="UP000077266"/>
    </source>
</evidence>
<dbReference type="Proteomes" id="UP000077266">
    <property type="component" value="Unassembled WGS sequence"/>
</dbReference>
<proteinExistence type="predicted"/>
<dbReference type="InParanoid" id="A0A165F4A6"/>
<gene>
    <name evidence="1" type="ORF">EXIGLDRAFT_179323</name>
</gene>
<reference evidence="1 2" key="1">
    <citation type="journal article" date="2016" name="Mol. Biol. Evol.">
        <title>Comparative Genomics of Early-Diverging Mushroom-Forming Fungi Provides Insights into the Origins of Lignocellulose Decay Capabilities.</title>
        <authorList>
            <person name="Nagy L.G."/>
            <person name="Riley R."/>
            <person name="Tritt A."/>
            <person name="Adam C."/>
            <person name="Daum C."/>
            <person name="Floudas D."/>
            <person name="Sun H."/>
            <person name="Yadav J.S."/>
            <person name="Pangilinan J."/>
            <person name="Larsson K.H."/>
            <person name="Matsuura K."/>
            <person name="Barry K."/>
            <person name="Labutti K."/>
            <person name="Kuo R."/>
            <person name="Ohm R.A."/>
            <person name="Bhattacharya S.S."/>
            <person name="Shirouzu T."/>
            <person name="Yoshinaga Y."/>
            <person name="Martin F.M."/>
            <person name="Grigoriev I.V."/>
            <person name="Hibbett D.S."/>
        </authorList>
    </citation>
    <scope>NUCLEOTIDE SEQUENCE [LARGE SCALE GENOMIC DNA]</scope>
    <source>
        <strain evidence="1 2">HHB12029</strain>
    </source>
</reference>
<protein>
    <submittedName>
        <fullName evidence="1">Uncharacterized protein</fullName>
    </submittedName>
</protein>
<name>A0A165F4A6_EXIGL</name>
<organism evidence="1 2">
    <name type="scientific">Exidia glandulosa HHB12029</name>
    <dbReference type="NCBI Taxonomy" id="1314781"/>
    <lineage>
        <taxon>Eukaryota</taxon>
        <taxon>Fungi</taxon>
        <taxon>Dikarya</taxon>
        <taxon>Basidiomycota</taxon>
        <taxon>Agaricomycotina</taxon>
        <taxon>Agaricomycetes</taxon>
        <taxon>Auriculariales</taxon>
        <taxon>Exidiaceae</taxon>
        <taxon>Exidia</taxon>
    </lineage>
</organism>
<dbReference type="EMBL" id="KV426102">
    <property type="protein sequence ID" value="KZV88355.1"/>
    <property type="molecule type" value="Genomic_DNA"/>
</dbReference>
<dbReference type="AlphaFoldDB" id="A0A165F4A6"/>
<sequence>MTIPLSLRCGPSASRLVPRQLVLRIVRRASRSTAFDDHSNSLCISRCGADFCALHMLKFTSRTSRGSAGKRGRSGVCLLFLTAMVLNVDLPRTSDIKALAHAVPFCGSAHTAGVNPDDQLALARPTMLSHSARNPFASCPRRSLP</sequence>
<keyword evidence="2" id="KW-1185">Reference proteome</keyword>
<accession>A0A165F4A6</accession>
<evidence type="ECO:0000313" key="1">
    <source>
        <dbReference type="EMBL" id="KZV88355.1"/>
    </source>
</evidence>